<dbReference type="Pfam" id="PF06271">
    <property type="entry name" value="RDD"/>
    <property type="match status" value="1"/>
</dbReference>
<feature type="transmembrane region" description="Helical" evidence="6">
    <location>
        <begin position="6"/>
        <end position="29"/>
    </location>
</feature>
<dbReference type="Proteomes" id="UP001330434">
    <property type="component" value="Chromosome"/>
</dbReference>
<comment type="subcellular location">
    <subcellularLocation>
        <location evidence="1">Cell membrane</location>
        <topology evidence="1">Multi-pass membrane protein</topology>
    </subcellularLocation>
</comment>
<keyword evidence="9" id="KW-1185">Reference proteome</keyword>
<evidence type="ECO:0000313" key="8">
    <source>
        <dbReference type="EMBL" id="WVX67502.1"/>
    </source>
</evidence>
<sequence length="169" mass="19424">MPYAGFWRRVLAFLIDMIIFAGGIFLFSIPQLMSQILMHTRQGMSFVEAWSNVLEEVEYLMSAMFLEESFNPQMFTFGMMWITIFTILISLLESSKWQASPGKKVVGLKVCDINGEQLDFSQSFLRNFNKVFSMIILDLGFILAGLTRRRQALHDLMAHCLVMKSGTKK</sequence>
<accession>A0ABZ2C8D6</accession>
<keyword evidence="3 6" id="KW-0812">Transmembrane</keyword>
<feature type="transmembrane region" description="Helical" evidence="6">
    <location>
        <begin position="74"/>
        <end position="92"/>
    </location>
</feature>
<organism evidence="8 9">
    <name type="scientific">Candidatus Bealeia paramacronuclearis</name>
    <dbReference type="NCBI Taxonomy" id="1921001"/>
    <lineage>
        <taxon>Bacteria</taxon>
        <taxon>Pseudomonadati</taxon>
        <taxon>Pseudomonadota</taxon>
        <taxon>Alphaproteobacteria</taxon>
        <taxon>Holosporales</taxon>
        <taxon>Holosporaceae</taxon>
        <taxon>Candidatus Bealeia</taxon>
    </lineage>
</organism>
<dbReference type="EMBL" id="CP133270">
    <property type="protein sequence ID" value="WVX67502.1"/>
    <property type="molecule type" value="Genomic_DNA"/>
</dbReference>
<name>A0ABZ2C8D6_9PROT</name>
<evidence type="ECO:0000256" key="5">
    <source>
        <dbReference type="ARBA" id="ARBA00023136"/>
    </source>
</evidence>
<gene>
    <name evidence="8" type="ORF">Bealeia1_01712</name>
</gene>
<evidence type="ECO:0000256" key="6">
    <source>
        <dbReference type="SAM" id="Phobius"/>
    </source>
</evidence>
<dbReference type="PANTHER" id="PTHR36115">
    <property type="entry name" value="PROLINE-RICH ANTIGEN HOMOLOG-RELATED"/>
    <property type="match status" value="1"/>
</dbReference>
<reference evidence="8 9" key="1">
    <citation type="journal article" date="2024" name="Environ. Microbiol.">
        <title>Novel evolutionary insights on the interactions of the Holosporales (Alphaproteobacteria) with eukaryotic hosts from comparative genomics.</title>
        <authorList>
            <person name="Giovannini M."/>
            <person name="Petroni G."/>
            <person name="Castelli M."/>
        </authorList>
    </citation>
    <scope>NUCLEOTIDE SEQUENCE [LARGE SCALE GENOMIC DNA]</scope>
    <source>
        <strain evidence="8 9">US_Bl 15I1</strain>
    </source>
</reference>
<evidence type="ECO:0000256" key="3">
    <source>
        <dbReference type="ARBA" id="ARBA00022692"/>
    </source>
</evidence>
<keyword evidence="4 6" id="KW-1133">Transmembrane helix</keyword>
<evidence type="ECO:0000256" key="1">
    <source>
        <dbReference type="ARBA" id="ARBA00004651"/>
    </source>
</evidence>
<dbReference type="InterPro" id="IPR051791">
    <property type="entry name" value="Pra-immunoreactive"/>
</dbReference>
<dbReference type="RefSeq" id="WP_331256237.1">
    <property type="nucleotide sequence ID" value="NZ_CP133270.1"/>
</dbReference>
<dbReference type="PANTHER" id="PTHR36115:SF4">
    <property type="entry name" value="MEMBRANE PROTEIN"/>
    <property type="match status" value="1"/>
</dbReference>
<evidence type="ECO:0000313" key="9">
    <source>
        <dbReference type="Proteomes" id="UP001330434"/>
    </source>
</evidence>
<dbReference type="InterPro" id="IPR010432">
    <property type="entry name" value="RDD"/>
</dbReference>
<protein>
    <submittedName>
        <fullName evidence="8">RDD family protein</fullName>
    </submittedName>
</protein>
<keyword evidence="2" id="KW-1003">Cell membrane</keyword>
<keyword evidence="5 6" id="KW-0472">Membrane</keyword>
<evidence type="ECO:0000256" key="4">
    <source>
        <dbReference type="ARBA" id="ARBA00022989"/>
    </source>
</evidence>
<feature type="domain" description="RDD" evidence="7">
    <location>
        <begin position="3"/>
        <end position="158"/>
    </location>
</feature>
<evidence type="ECO:0000256" key="2">
    <source>
        <dbReference type="ARBA" id="ARBA00022475"/>
    </source>
</evidence>
<proteinExistence type="predicted"/>
<evidence type="ECO:0000259" key="7">
    <source>
        <dbReference type="Pfam" id="PF06271"/>
    </source>
</evidence>